<evidence type="ECO:0000313" key="1">
    <source>
        <dbReference type="EMBL" id="NOV98107.1"/>
    </source>
</evidence>
<dbReference type="RefSeq" id="WP_171784325.1">
    <property type="nucleotide sequence ID" value="NZ_BAAAML010000005.1"/>
</dbReference>
<protein>
    <submittedName>
        <fullName evidence="1">Alpha-beta hydrolase superfamily lysophospholipase</fullName>
    </submittedName>
</protein>
<dbReference type="EMBL" id="JABEZU010000003">
    <property type="protein sequence ID" value="NOV98107.1"/>
    <property type="molecule type" value="Genomic_DNA"/>
</dbReference>
<proteinExistence type="predicted"/>
<name>A0ABX2A5H5_9MICO</name>
<comment type="caution">
    <text evidence="1">The sequence shown here is derived from an EMBL/GenBank/DDBJ whole genome shotgun (WGS) entry which is preliminary data.</text>
</comment>
<dbReference type="Gene3D" id="3.40.50.1820">
    <property type="entry name" value="alpha/beta hydrolase"/>
    <property type="match status" value="1"/>
</dbReference>
<dbReference type="Proteomes" id="UP000757540">
    <property type="component" value="Unassembled WGS sequence"/>
</dbReference>
<accession>A0ABX2A5H5</accession>
<sequence length="238" mass="25702">MSRLLRGAGWWAADYAYAVRRQLAGLMSRTRPETYSRLPAARQPPVLLVPGVYESWRFLEPLARALHGRGYAVHVVAPLGLNRGSIPDMTDLVAAALVEEDLTAAVVVAHSKGGLIGKSLMGRADVGHRISGMVAVNTPFAGSPYARCLPLRSVRDFLPHDEVITALDAQRADNARIVSAATFFDPHVPTGSRLPGATNVRLATPGHFRALADPELLPLLVRELERFAVARPDPGPAR</sequence>
<keyword evidence="2" id="KW-1185">Reference proteome</keyword>
<dbReference type="InterPro" id="IPR029058">
    <property type="entry name" value="AB_hydrolase_fold"/>
</dbReference>
<keyword evidence="1" id="KW-0378">Hydrolase</keyword>
<gene>
    <name evidence="1" type="ORF">HDG69_002692</name>
</gene>
<organism evidence="1 2">
    <name type="scientific">Isoptericola halotolerans</name>
    <dbReference type="NCBI Taxonomy" id="300560"/>
    <lineage>
        <taxon>Bacteria</taxon>
        <taxon>Bacillati</taxon>
        <taxon>Actinomycetota</taxon>
        <taxon>Actinomycetes</taxon>
        <taxon>Micrococcales</taxon>
        <taxon>Promicromonosporaceae</taxon>
        <taxon>Isoptericola</taxon>
    </lineage>
</organism>
<evidence type="ECO:0000313" key="2">
    <source>
        <dbReference type="Proteomes" id="UP000757540"/>
    </source>
</evidence>
<dbReference type="GO" id="GO:0016787">
    <property type="term" value="F:hydrolase activity"/>
    <property type="evidence" value="ECO:0007669"/>
    <property type="project" value="UniProtKB-KW"/>
</dbReference>
<reference evidence="1 2" key="1">
    <citation type="submission" date="2020-05" db="EMBL/GenBank/DDBJ databases">
        <title>Genomic Encyclopedia of Type Strains, Phase III (KMG-III): the genomes of soil and plant-associated and newly described type strains.</title>
        <authorList>
            <person name="Whitman W."/>
        </authorList>
    </citation>
    <scope>NUCLEOTIDE SEQUENCE [LARGE SCALE GENOMIC DNA]</scope>
    <source>
        <strain evidence="1 2">KCTC 19046</strain>
    </source>
</reference>
<dbReference type="SUPFAM" id="SSF53474">
    <property type="entry name" value="alpha/beta-Hydrolases"/>
    <property type="match status" value="1"/>
</dbReference>